<dbReference type="RefSeq" id="XP_044971844.1">
    <property type="nucleotide sequence ID" value="XM_045115909.1"/>
</dbReference>
<gene>
    <name evidence="2" type="primary">LOC123439166</name>
</gene>
<dbReference type="PANTHER" id="PTHR47993:SF73">
    <property type="entry name" value="F-BOX DOMAIN-CONTAINING PROTEIN"/>
    <property type="match status" value="1"/>
</dbReference>
<evidence type="ECO:0000313" key="3">
    <source>
        <dbReference type="Proteomes" id="UP000011116"/>
    </source>
</evidence>
<organism evidence="2 3">
    <name type="scientific">Hordeum vulgare subsp. vulgare</name>
    <name type="common">Domesticated barley</name>
    <dbReference type="NCBI Taxonomy" id="112509"/>
    <lineage>
        <taxon>Eukaryota</taxon>
        <taxon>Viridiplantae</taxon>
        <taxon>Streptophyta</taxon>
        <taxon>Embryophyta</taxon>
        <taxon>Tracheophyta</taxon>
        <taxon>Spermatophyta</taxon>
        <taxon>Magnoliopsida</taxon>
        <taxon>Liliopsida</taxon>
        <taxon>Poales</taxon>
        <taxon>Poaceae</taxon>
        <taxon>BOP clade</taxon>
        <taxon>Pooideae</taxon>
        <taxon>Triticodae</taxon>
        <taxon>Triticeae</taxon>
        <taxon>Hordeinae</taxon>
        <taxon>Hordeum</taxon>
    </lineage>
</organism>
<dbReference type="KEGG" id="hvg:123439166"/>
<dbReference type="InterPro" id="IPR017451">
    <property type="entry name" value="F-box-assoc_interact_dom"/>
</dbReference>
<dbReference type="GeneID" id="123439166"/>
<protein>
    <recommendedName>
        <fullName evidence="1">F-box associated beta-propeller type 3 domain-containing protein</fullName>
    </recommendedName>
</protein>
<dbReference type="Gramene" id="HORVU.MOREX.r2.3HG0183790.1">
    <property type="protein sequence ID" value="HORVU.MOREX.r2.3HG0183790.1"/>
    <property type="gene ID" value="HORVU.MOREX.r2.3HG0183790"/>
</dbReference>
<dbReference type="PANTHER" id="PTHR47993">
    <property type="entry name" value="OS09G0372900 PROTEIN-RELATED"/>
    <property type="match status" value="1"/>
</dbReference>
<dbReference type="Pfam" id="PF08268">
    <property type="entry name" value="FBA_3"/>
    <property type="match status" value="1"/>
</dbReference>
<dbReference type="OrthoDB" id="582017at2759"/>
<sequence>MASGVRSKKKSMPDSSGATVLDDLPEWLVVEEILVRLPTKDVLRCRAVKQSWRAATSTDKFVLNHHRHQPSLPIFQHLRGIYCLAAAGEQKIRHVVRYSMRCYPLSCDGLLILSRHGPGFYICNPATRKWAPLPPPSLRRHASFATVAFYRHRASAEHRVLWSTHSRSLTSDATVERPGYLVLPVGSHKPRCVQWPTHLGNFPATRSFVDPPVHHRGGLHWALGLGITVFDTDTETFRQMSRPAQLPGGTVSLIDTCGDLALCRAAADFVTLDVWMLQDYDAEAWSFRYRIDLRAMEASPPLDLTVNYFAPMMAVVNERELLIQHCSDRLLHCDIDGVFLGDVEIGEHGSLSSRFANSLTLARYHLKESMISLPLFEMQREDAVNEDPPFTIVL</sequence>
<dbReference type="InterPro" id="IPR050233">
    <property type="entry name" value="A_thaliana_F-box"/>
</dbReference>
<dbReference type="Proteomes" id="UP000011116">
    <property type="component" value="Chromosome 3H"/>
</dbReference>
<dbReference type="AlphaFoldDB" id="A0A8I6XT86"/>
<dbReference type="InterPro" id="IPR036047">
    <property type="entry name" value="F-box-like_dom_sf"/>
</dbReference>
<dbReference type="NCBIfam" id="TIGR01640">
    <property type="entry name" value="F_box_assoc_1"/>
    <property type="match status" value="1"/>
</dbReference>
<reference evidence="2" key="2">
    <citation type="submission" date="2020-10" db="EMBL/GenBank/DDBJ databases">
        <authorList>
            <person name="Scholz U."/>
            <person name="Mascher M."/>
            <person name="Fiebig A."/>
        </authorList>
    </citation>
    <scope>NUCLEOTIDE SEQUENCE [LARGE SCALE GENOMIC DNA]</scope>
    <source>
        <strain evidence="2">cv. Morex</strain>
    </source>
</reference>
<feature type="domain" description="F-box associated beta-propeller type 3" evidence="1">
    <location>
        <begin position="100"/>
        <end position="287"/>
    </location>
</feature>
<dbReference type="Gramene" id="HORVU.MOREX.r3.3HG0220980.1">
    <property type="protein sequence ID" value="HORVU.MOREX.r3.3HG0220980.1"/>
    <property type="gene ID" value="HORVU.MOREX.r3.3HG0220980"/>
</dbReference>
<accession>A0A8I6XT86</accession>
<dbReference type="SUPFAM" id="SSF81383">
    <property type="entry name" value="F-box domain"/>
    <property type="match status" value="1"/>
</dbReference>
<reference evidence="2" key="3">
    <citation type="submission" date="2022-01" db="UniProtKB">
        <authorList>
            <consortium name="EnsemblPlants"/>
        </authorList>
    </citation>
    <scope>IDENTIFICATION</scope>
    <source>
        <strain evidence="2">subsp. vulgare</strain>
    </source>
</reference>
<name>A0A8I6XT86_HORVV</name>
<dbReference type="InterPro" id="IPR013187">
    <property type="entry name" value="F-box-assoc_dom_typ3"/>
</dbReference>
<evidence type="ECO:0000259" key="1">
    <source>
        <dbReference type="Pfam" id="PF08268"/>
    </source>
</evidence>
<reference evidence="3" key="1">
    <citation type="journal article" date="2012" name="Nature">
        <title>A physical, genetic and functional sequence assembly of the barley genome.</title>
        <authorList>
            <consortium name="The International Barley Genome Sequencing Consortium"/>
            <person name="Mayer K.F."/>
            <person name="Waugh R."/>
            <person name="Brown J.W."/>
            <person name="Schulman A."/>
            <person name="Langridge P."/>
            <person name="Platzer M."/>
            <person name="Fincher G.B."/>
            <person name="Muehlbauer G.J."/>
            <person name="Sato K."/>
            <person name="Close T.J."/>
            <person name="Wise R.P."/>
            <person name="Stein N."/>
        </authorList>
    </citation>
    <scope>NUCLEOTIDE SEQUENCE [LARGE SCALE GENOMIC DNA]</scope>
    <source>
        <strain evidence="3">cv. Morex</strain>
    </source>
</reference>
<evidence type="ECO:0000313" key="2">
    <source>
        <dbReference type="EnsemblPlants" id="HORVU.MOREX.r3.3HG0220980.1"/>
    </source>
</evidence>
<proteinExistence type="predicted"/>
<dbReference type="EnsemblPlants" id="HORVU.MOREX.r3.3HG0220980.1">
    <property type="protein sequence ID" value="HORVU.MOREX.r3.3HG0220980.1"/>
    <property type="gene ID" value="HORVU.MOREX.r3.3HG0220980"/>
</dbReference>
<keyword evidence="3" id="KW-1185">Reference proteome</keyword>